<feature type="region of interest" description="Disordered" evidence="1">
    <location>
        <begin position="322"/>
        <end position="376"/>
    </location>
</feature>
<dbReference type="PANTHER" id="PTHR33371:SF16">
    <property type="entry name" value="MCE-FAMILY PROTEIN MCE3F"/>
    <property type="match status" value="1"/>
</dbReference>
<organism evidence="5 6">
    <name type="scientific">Amycolatopsis acididurans</name>
    <dbReference type="NCBI Taxonomy" id="2724524"/>
    <lineage>
        <taxon>Bacteria</taxon>
        <taxon>Bacillati</taxon>
        <taxon>Actinomycetota</taxon>
        <taxon>Actinomycetes</taxon>
        <taxon>Pseudonocardiales</taxon>
        <taxon>Pseudonocardiaceae</taxon>
        <taxon>Amycolatopsis</taxon>
    </lineage>
</organism>
<gene>
    <name evidence="5" type="ORF">HFP15_07435</name>
</gene>
<evidence type="ECO:0000313" key="5">
    <source>
        <dbReference type="EMBL" id="NKQ52711.1"/>
    </source>
</evidence>
<dbReference type="Proteomes" id="UP000715441">
    <property type="component" value="Unassembled WGS sequence"/>
</dbReference>
<proteinExistence type="predicted"/>
<dbReference type="PANTHER" id="PTHR33371">
    <property type="entry name" value="INTERMEMBRANE PHOSPHOLIPID TRANSPORT SYSTEM BINDING PROTEIN MLAD-RELATED"/>
    <property type="match status" value="1"/>
</dbReference>
<feature type="domain" description="Mce/MlaD" evidence="3">
    <location>
        <begin position="39"/>
        <end position="102"/>
    </location>
</feature>
<dbReference type="InterPro" id="IPR052336">
    <property type="entry name" value="MlaD_Phospholipid_Transporter"/>
</dbReference>
<dbReference type="Pfam" id="PF02470">
    <property type="entry name" value="MlaD"/>
    <property type="match status" value="1"/>
</dbReference>
<dbReference type="NCBIfam" id="TIGR00996">
    <property type="entry name" value="Mtu_fam_mce"/>
    <property type="match status" value="1"/>
</dbReference>
<evidence type="ECO:0000256" key="2">
    <source>
        <dbReference type="SAM" id="Phobius"/>
    </source>
</evidence>
<evidence type="ECO:0000259" key="4">
    <source>
        <dbReference type="Pfam" id="PF11887"/>
    </source>
</evidence>
<reference evidence="5 6" key="1">
    <citation type="submission" date="2020-04" db="EMBL/GenBank/DDBJ databases">
        <title>Novel species.</title>
        <authorList>
            <person name="Teo W.F.A."/>
            <person name="Lipun K."/>
            <person name="Srisuk N."/>
            <person name="Duangmal K."/>
        </authorList>
    </citation>
    <scope>NUCLEOTIDE SEQUENCE [LARGE SCALE GENOMIC DNA]</scope>
    <source>
        <strain evidence="5 6">K13G38</strain>
    </source>
</reference>
<evidence type="ECO:0000259" key="3">
    <source>
        <dbReference type="Pfam" id="PF02470"/>
    </source>
</evidence>
<accession>A0ABX1J345</accession>
<evidence type="ECO:0000313" key="6">
    <source>
        <dbReference type="Proteomes" id="UP000715441"/>
    </source>
</evidence>
<keyword evidence="2" id="KW-0472">Membrane</keyword>
<evidence type="ECO:0000256" key="1">
    <source>
        <dbReference type="SAM" id="MobiDB-lite"/>
    </source>
</evidence>
<dbReference type="InterPro" id="IPR024516">
    <property type="entry name" value="Mce_C"/>
</dbReference>
<feature type="compositionally biased region" description="Low complexity" evidence="1">
    <location>
        <begin position="346"/>
        <end position="358"/>
    </location>
</feature>
<keyword evidence="2" id="KW-0812">Transmembrane</keyword>
<dbReference type="Pfam" id="PF11887">
    <property type="entry name" value="Mce4_CUP1"/>
    <property type="match status" value="1"/>
</dbReference>
<feature type="compositionally biased region" description="Polar residues" evidence="1">
    <location>
        <begin position="326"/>
        <end position="336"/>
    </location>
</feature>
<dbReference type="RefSeq" id="WP_168512858.1">
    <property type="nucleotide sequence ID" value="NZ_JAAXLS010000003.1"/>
</dbReference>
<dbReference type="InterPro" id="IPR005693">
    <property type="entry name" value="Mce"/>
</dbReference>
<protein>
    <submittedName>
        <fullName evidence="5">MCE family protein</fullName>
    </submittedName>
</protein>
<feature type="domain" description="Mammalian cell entry C-terminal" evidence="4">
    <location>
        <begin position="121"/>
        <end position="310"/>
    </location>
</feature>
<keyword evidence="2" id="KW-1133">Transmembrane helix</keyword>
<comment type="caution">
    <text evidence="5">The sequence shown here is derived from an EMBL/GenBank/DDBJ whole genome shotgun (WGS) entry which is preliminary data.</text>
</comment>
<dbReference type="InterPro" id="IPR003399">
    <property type="entry name" value="Mce/MlaD"/>
</dbReference>
<name>A0ABX1J345_9PSEU</name>
<dbReference type="PROSITE" id="PS51257">
    <property type="entry name" value="PROKAR_LIPOPROTEIN"/>
    <property type="match status" value="1"/>
</dbReference>
<sequence>MRGLSRSTIVQLVLFAVVAVACTAYVGLRVFAANPIGGSYHVTVRMPETGGITPTSAVTYRGVSVGTVSATRIVPEGVAVELSLRQGVRIPASSRAVVSMQTPMALFNLDLRPADDRGPYLHDGSVIASENTSRPLPLETLLQHFSDLASTIDTRDVATVANEVATALSGSTGDLQAILNSAGPLLDALERNQPTLLNLVAGTKVFSTMDIPRVTSDLRQLTDTLRGQTPAVTSVLEQAPPLAGTVLPMLRQAQPAVATMLANLVSTSQVLVSRDAALNELLVTVPDTLQGLAGIEKDGVANFYLVASQGPACYYATQRRPATDTGPRQAQTSWNCPGNVPDLEQRGAANAPRPAGTAAVGGDEGTTGDPSVLGPRSWYSLLLQGTQGKGTP</sequence>
<keyword evidence="6" id="KW-1185">Reference proteome</keyword>
<feature type="transmembrane region" description="Helical" evidence="2">
    <location>
        <begin position="12"/>
        <end position="32"/>
    </location>
</feature>
<dbReference type="EMBL" id="JAAXLS010000003">
    <property type="protein sequence ID" value="NKQ52711.1"/>
    <property type="molecule type" value="Genomic_DNA"/>
</dbReference>